<feature type="region of interest" description="Disordered" evidence="1">
    <location>
        <begin position="259"/>
        <end position="280"/>
    </location>
</feature>
<accession>A0A0D2HQT1</accession>
<dbReference type="VEuPathDB" id="FungiDB:Z520_00899"/>
<name>A0A0D2HQT1_9EURO</name>
<dbReference type="Proteomes" id="UP000053411">
    <property type="component" value="Unassembled WGS sequence"/>
</dbReference>
<evidence type="ECO:0000313" key="3">
    <source>
        <dbReference type="Proteomes" id="UP000053411"/>
    </source>
</evidence>
<gene>
    <name evidence="2" type="ORF">Z520_00899</name>
</gene>
<dbReference type="EMBL" id="KN848062">
    <property type="protein sequence ID" value="KIY04206.1"/>
    <property type="molecule type" value="Genomic_DNA"/>
</dbReference>
<feature type="compositionally biased region" description="Polar residues" evidence="1">
    <location>
        <begin position="259"/>
        <end position="270"/>
    </location>
</feature>
<sequence length="280" mass="30941">MRRIEEQLTQWHDTIPAFKTPDPFRSTQTIPCHSTFQNVIFHSLYNTAIFALERRLVEPIICERGGYAKLQARRKGTQEALREIDRRIGVFLDATRQSLQLTQHIHVDTSTPSCLAIHQPSAALVTLFAYVMANSLSRSAHDDIALIDIAAAYFQNMKLFLPAEAAFDAYAELSQLARQAVQNAELGNGFVQDAPENKTESGEMIKPPERQKDLDQSGAPAAEKSSNTLPSGLSLGDSEVYQDDAVDWTQWMVENGLASSSAVTRASNPTDAVGHLESHS</sequence>
<feature type="compositionally biased region" description="Basic and acidic residues" evidence="1">
    <location>
        <begin position="195"/>
        <end position="215"/>
    </location>
</feature>
<evidence type="ECO:0000313" key="2">
    <source>
        <dbReference type="EMBL" id="KIY04206.1"/>
    </source>
</evidence>
<protein>
    <submittedName>
        <fullName evidence="2">Uncharacterized protein</fullName>
    </submittedName>
</protein>
<dbReference type="AlphaFoldDB" id="A0A0D2HQT1"/>
<feature type="region of interest" description="Disordered" evidence="1">
    <location>
        <begin position="188"/>
        <end position="236"/>
    </location>
</feature>
<dbReference type="STRING" id="1442371.A0A0D2HQT1"/>
<proteinExistence type="predicted"/>
<dbReference type="GeneID" id="27706645"/>
<dbReference type="RefSeq" id="XP_016638328.1">
    <property type="nucleotide sequence ID" value="XM_016771418.1"/>
</dbReference>
<reference evidence="2 3" key="1">
    <citation type="submission" date="2015-01" db="EMBL/GenBank/DDBJ databases">
        <title>The Genome Sequence of Fonsecaea multimorphosa CBS 102226.</title>
        <authorList>
            <consortium name="The Broad Institute Genomics Platform"/>
            <person name="Cuomo C."/>
            <person name="de Hoog S."/>
            <person name="Gorbushina A."/>
            <person name="Stielow B."/>
            <person name="Teixiera M."/>
            <person name="Abouelleil A."/>
            <person name="Chapman S.B."/>
            <person name="Priest M."/>
            <person name="Young S.K."/>
            <person name="Wortman J."/>
            <person name="Nusbaum C."/>
            <person name="Birren B."/>
        </authorList>
    </citation>
    <scope>NUCLEOTIDE SEQUENCE [LARGE SCALE GENOMIC DNA]</scope>
    <source>
        <strain evidence="2 3">CBS 102226</strain>
    </source>
</reference>
<keyword evidence="3" id="KW-1185">Reference proteome</keyword>
<organism evidence="2 3">
    <name type="scientific">Fonsecaea multimorphosa CBS 102226</name>
    <dbReference type="NCBI Taxonomy" id="1442371"/>
    <lineage>
        <taxon>Eukaryota</taxon>
        <taxon>Fungi</taxon>
        <taxon>Dikarya</taxon>
        <taxon>Ascomycota</taxon>
        <taxon>Pezizomycotina</taxon>
        <taxon>Eurotiomycetes</taxon>
        <taxon>Chaetothyriomycetidae</taxon>
        <taxon>Chaetothyriales</taxon>
        <taxon>Herpotrichiellaceae</taxon>
        <taxon>Fonsecaea</taxon>
    </lineage>
</organism>
<evidence type="ECO:0000256" key="1">
    <source>
        <dbReference type="SAM" id="MobiDB-lite"/>
    </source>
</evidence>